<dbReference type="PANTHER" id="PTHR43080:SF2">
    <property type="entry name" value="CBS DOMAIN-CONTAINING PROTEIN"/>
    <property type="match status" value="1"/>
</dbReference>
<dbReference type="PROSITE" id="PS51371">
    <property type="entry name" value="CBS"/>
    <property type="match status" value="2"/>
</dbReference>
<dbReference type="AlphaFoldDB" id="A0A1V4AT65"/>
<evidence type="ECO:0000256" key="2">
    <source>
        <dbReference type="PROSITE-ProRule" id="PRU00703"/>
    </source>
</evidence>
<evidence type="ECO:0000313" key="5">
    <source>
        <dbReference type="Proteomes" id="UP000189681"/>
    </source>
</evidence>
<evidence type="ECO:0000256" key="1">
    <source>
        <dbReference type="ARBA" id="ARBA00023122"/>
    </source>
</evidence>
<evidence type="ECO:0000259" key="3">
    <source>
        <dbReference type="PROSITE" id="PS51371"/>
    </source>
</evidence>
<dbReference type="InterPro" id="IPR051257">
    <property type="entry name" value="Diverse_CBS-Domain"/>
</dbReference>
<dbReference type="InterPro" id="IPR000644">
    <property type="entry name" value="CBS_dom"/>
</dbReference>
<dbReference type="InterPro" id="IPR046342">
    <property type="entry name" value="CBS_dom_sf"/>
</dbReference>
<protein>
    <submittedName>
        <fullName evidence="4">CBS domain-containing protein</fullName>
    </submittedName>
</protein>
<dbReference type="EMBL" id="AYTS01000085">
    <property type="protein sequence ID" value="OOP56305.1"/>
    <property type="molecule type" value="Genomic_DNA"/>
</dbReference>
<dbReference type="Pfam" id="PF00571">
    <property type="entry name" value="CBS"/>
    <property type="match status" value="2"/>
</dbReference>
<dbReference type="Proteomes" id="UP000189681">
    <property type="component" value="Unassembled WGS sequence"/>
</dbReference>
<gene>
    <name evidence="4" type="ORF">AYP45_09600</name>
</gene>
<dbReference type="Gene3D" id="3.10.580.10">
    <property type="entry name" value="CBS-domain"/>
    <property type="match status" value="2"/>
</dbReference>
<dbReference type="SMART" id="SM00116">
    <property type="entry name" value="CBS"/>
    <property type="match status" value="2"/>
</dbReference>
<proteinExistence type="predicted"/>
<evidence type="ECO:0000313" key="4">
    <source>
        <dbReference type="EMBL" id="OOP56305.1"/>
    </source>
</evidence>
<sequence>MKQLDPISHVMTTNVKTVQINQKMSEVLRLLSENQIHHVPVIDGRKLVGIISTTDIIRLNITVSTADGWSIERVMKKNLVTIEIRDTVRKAAQLMSDGIFHSLPVIDKDGHLVGIITSTDLIRYLVKLC</sequence>
<dbReference type="STRING" id="1004156.AYP45_09600"/>
<reference evidence="4 5" key="1">
    <citation type="journal article" date="2017" name="Water Res.">
        <title>Discovery and metagenomic analysis of an anammox bacterial enrichment related to Candidatus "Brocadia caroliniensis" in a full-scale glycerol-fed nitritation-denitritation separate centrate treatment process.</title>
        <authorList>
            <person name="Park H."/>
            <person name="Brotto A.C."/>
            <person name="van Loosdrecht M.C."/>
            <person name="Chandran K."/>
        </authorList>
    </citation>
    <scope>NUCLEOTIDE SEQUENCE [LARGE SCALE GENOMIC DNA]</scope>
    <source>
        <strain evidence="4">26THWARD</strain>
    </source>
</reference>
<organism evidence="4 5">
    <name type="scientific">Candidatus Brocadia carolinensis</name>
    <dbReference type="NCBI Taxonomy" id="1004156"/>
    <lineage>
        <taxon>Bacteria</taxon>
        <taxon>Pseudomonadati</taxon>
        <taxon>Planctomycetota</taxon>
        <taxon>Candidatus Brocadiia</taxon>
        <taxon>Candidatus Brocadiales</taxon>
        <taxon>Candidatus Brocadiaceae</taxon>
        <taxon>Candidatus Brocadia</taxon>
    </lineage>
</organism>
<accession>A0A1V4AT65</accession>
<feature type="domain" description="CBS" evidence="3">
    <location>
        <begin position="11"/>
        <end position="68"/>
    </location>
</feature>
<name>A0A1V4AT65_9BACT</name>
<feature type="domain" description="CBS" evidence="3">
    <location>
        <begin position="75"/>
        <end position="129"/>
    </location>
</feature>
<comment type="caution">
    <text evidence="4">The sequence shown here is derived from an EMBL/GenBank/DDBJ whole genome shotgun (WGS) entry which is preliminary data.</text>
</comment>
<dbReference type="SUPFAM" id="SSF54631">
    <property type="entry name" value="CBS-domain pair"/>
    <property type="match status" value="1"/>
</dbReference>
<keyword evidence="1 2" id="KW-0129">CBS domain</keyword>
<dbReference type="PANTHER" id="PTHR43080">
    <property type="entry name" value="CBS DOMAIN-CONTAINING PROTEIN CBSX3, MITOCHONDRIAL"/>
    <property type="match status" value="1"/>
</dbReference>